<dbReference type="EMBL" id="BAABBQ010000001">
    <property type="protein sequence ID" value="GAA4012536.1"/>
    <property type="molecule type" value="Genomic_DNA"/>
</dbReference>
<accession>A0ABP7SJK1</accession>
<protein>
    <submittedName>
        <fullName evidence="2">Uncharacterized protein</fullName>
    </submittedName>
</protein>
<organism evidence="2 3">
    <name type="scientific">Sphingomonas swuensis</name>
    <dbReference type="NCBI Taxonomy" id="977800"/>
    <lineage>
        <taxon>Bacteria</taxon>
        <taxon>Pseudomonadati</taxon>
        <taxon>Pseudomonadota</taxon>
        <taxon>Alphaproteobacteria</taxon>
        <taxon>Sphingomonadales</taxon>
        <taxon>Sphingomonadaceae</taxon>
        <taxon>Sphingomonas</taxon>
    </lineage>
</organism>
<gene>
    <name evidence="2" type="ORF">GCM10022280_08050</name>
</gene>
<keyword evidence="1" id="KW-0812">Transmembrane</keyword>
<keyword evidence="3" id="KW-1185">Reference proteome</keyword>
<keyword evidence="1" id="KW-0472">Membrane</keyword>
<feature type="transmembrane region" description="Helical" evidence="1">
    <location>
        <begin position="84"/>
        <end position="104"/>
    </location>
</feature>
<proteinExistence type="predicted"/>
<keyword evidence="1" id="KW-1133">Transmembrane helix</keyword>
<sequence>MFMTTETGRARVADDPDALARLDELLTAYPDLPPSTTQEVGILLKGLGPLDTGLLSANAAAWAKAERFRSDHPAIFRASWKLRLLWFALTIAFILFVVLLWDVALD</sequence>
<evidence type="ECO:0000256" key="1">
    <source>
        <dbReference type="SAM" id="Phobius"/>
    </source>
</evidence>
<evidence type="ECO:0000313" key="2">
    <source>
        <dbReference type="EMBL" id="GAA4012536.1"/>
    </source>
</evidence>
<dbReference type="Proteomes" id="UP001500235">
    <property type="component" value="Unassembled WGS sequence"/>
</dbReference>
<name>A0ABP7SJK1_9SPHN</name>
<reference evidence="3" key="1">
    <citation type="journal article" date="2019" name="Int. J. Syst. Evol. Microbiol.">
        <title>The Global Catalogue of Microorganisms (GCM) 10K type strain sequencing project: providing services to taxonomists for standard genome sequencing and annotation.</title>
        <authorList>
            <consortium name="The Broad Institute Genomics Platform"/>
            <consortium name="The Broad Institute Genome Sequencing Center for Infectious Disease"/>
            <person name="Wu L."/>
            <person name="Ma J."/>
        </authorList>
    </citation>
    <scope>NUCLEOTIDE SEQUENCE [LARGE SCALE GENOMIC DNA]</scope>
    <source>
        <strain evidence="3">JCM 17563</strain>
    </source>
</reference>
<comment type="caution">
    <text evidence="2">The sequence shown here is derived from an EMBL/GenBank/DDBJ whole genome shotgun (WGS) entry which is preliminary data.</text>
</comment>
<evidence type="ECO:0000313" key="3">
    <source>
        <dbReference type="Proteomes" id="UP001500235"/>
    </source>
</evidence>